<dbReference type="Pfam" id="PF14257">
    <property type="entry name" value="DUF4349"/>
    <property type="match status" value="1"/>
</dbReference>
<sequence>MRRAIEWIKRNKLTTFLLVIITFLIFRSTPVIPYQLRQKTVSPDMGYTGTGITLEGAPAASRVIRNPSMYPPVQEFTPTDTADRLVVQETNLSILVNDVRKSVDAALNYVKEQGGYMVSSSITQPEEAPFATLILRVPSDKLRESMEYFRSLAIKVSSEYVQGEDVTDEYQDIDSRLKTLEQTKTRFEEILSQAVKIDDILRVQQEIISLQSQIDSLKGRQLYLEQTAKLARVTMYLSTDEIALPYAPSETFRPNVIAKLAYRSLVRNVRKVATAAIWAGVYAVVWVPVLGIVLYLKRRMKKSSKPQ</sequence>
<dbReference type="AlphaFoldDB" id="A0A1G1VTF9"/>
<gene>
    <name evidence="3" type="ORF">A2786_04290</name>
</gene>
<comment type="caution">
    <text evidence="3">The sequence shown here is derived from an EMBL/GenBank/DDBJ whole genome shotgun (WGS) entry which is preliminary data.</text>
</comment>
<dbReference type="InterPro" id="IPR025645">
    <property type="entry name" value="DUF4349"/>
</dbReference>
<evidence type="ECO:0000313" key="3">
    <source>
        <dbReference type="EMBL" id="OGY18688.1"/>
    </source>
</evidence>
<reference evidence="3 4" key="1">
    <citation type="journal article" date="2016" name="Nat. Commun.">
        <title>Thousands of microbial genomes shed light on interconnected biogeochemical processes in an aquifer system.</title>
        <authorList>
            <person name="Anantharaman K."/>
            <person name="Brown C.T."/>
            <person name="Hug L.A."/>
            <person name="Sharon I."/>
            <person name="Castelle C.J."/>
            <person name="Probst A.J."/>
            <person name="Thomas B.C."/>
            <person name="Singh A."/>
            <person name="Wilkins M.J."/>
            <person name="Karaoz U."/>
            <person name="Brodie E.L."/>
            <person name="Williams K.H."/>
            <person name="Hubbard S.S."/>
            <person name="Banfield J.F."/>
        </authorList>
    </citation>
    <scope>NUCLEOTIDE SEQUENCE [LARGE SCALE GENOMIC DNA]</scope>
</reference>
<feature type="domain" description="DUF4349" evidence="2">
    <location>
        <begin position="84"/>
        <end position="293"/>
    </location>
</feature>
<accession>A0A1G1VTF9</accession>
<proteinExistence type="predicted"/>
<feature type="transmembrane region" description="Helical" evidence="1">
    <location>
        <begin position="275"/>
        <end position="296"/>
    </location>
</feature>
<keyword evidence="1" id="KW-0812">Transmembrane</keyword>
<name>A0A1G1VTF9_9BACT</name>
<organism evidence="3 4">
    <name type="scientific">Candidatus Chisholmbacteria bacterium RIFCSPHIGHO2_01_FULL_52_32</name>
    <dbReference type="NCBI Taxonomy" id="1797591"/>
    <lineage>
        <taxon>Bacteria</taxon>
        <taxon>Candidatus Chisholmiibacteriota</taxon>
    </lineage>
</organism>
<protein>
    <recommendedName>
        <fullName evidence="2">DUF4349 domain-containing protein</fullName>
    </recommendedName>
</protein>
<evidence type="ECO:0000259" key="2">
    <source>
        <dbReference type="Pfam" id="PF14257"/>
    </source>
</evidence>
<evidence type="ECO:0000313" key="4">
    <source>
        <dbReference type="Proteomes" id="UP000179233"/>
    </source>
</evidence>
<evidence type="ECO:0000256" key="1">
    <source>
        <dbReference type="SAM" id="Phobius"/>
    </source>
</evidence>
<dbReference type="EMBL" id="MHCJ01000003">
    <property type="protein sequence ID" value="OGY18688.1"/>
    <property type="molecule type" value="Genomic_DNA"/>
</dbReference>
<keyword evidence="1" id="KW-0472">Membrane</keyword>
<keyword evidence="1" id="KW-1133">Transmembrane helix</keyword>
<dbReference type="Proteomes" id="UP000179233">
    <property type="component" value="Unassembled WGS sequence"/>
</dbReference>